<comment type="caution">
    <text evidence="2">The sequence shown here is derived from an EMBL/GenBank/DDBJ whole genome shotgun (WGS) entry which is preliminary data.</text>
</comment>
<name>A0A9N9BNQ9_9GLOM</name>
<dbReference type="OrthoDB" id="2397745at2759"/>
<dbReference type="AlphaFoldDB" id="A0A9N9BNQ9"/>
<feature type="compositionally biased region" description="Polar residues" evidence="1">
    <location>
        <begin position="103"/>
        <end position="121"/>
    </location>
</feature>
<feature type="region of interest" description="Disordered" evidence="1">
    <location>
        <begin position="96"/>
        <end position="121"/>
    </location>
</feature>
<organism evidence="2 3">
    <name type="scientific">Acaulospora morrowiae</name>
    <dbReference type="NCBI Taxonomy" id="94023"/>
    <lineage>
        <taxon>Eukaryota</taxon>
        <taxon>Fungi</taxon>
        <taxon>Fungi incertae sedis</taxon>
        <taxon>Mucoromycota</taxon>
        <taxon>Glomeromycotina</taxon>
        <taxon>Glomeromycetes</taxon>
        <taxon>Diversisporales</taxon>
        <taxon>Acaulosporaceae</taxon>
        <taxon>Acaulospora</taxon>
    </lineage>
</organism>
<evidence type="ECO:0000313" key="2">
    <source>
        <dbReference type="EMBL" id="CAG8572043.1"/>
    </source>
</evidence>
<keyword evidence="3" id="KW-1185">Reference proteome</keyword>
<protein>
    <submittedName>
        <fullName evidence="2">8352_t:CDS:1</fullName>
    </submittedName>
</protein>
<dbReference type="Proteomes" id="UP000789342">
    <property type="component" value="Unassembled WGS sequence"/>
</dbReference>
<feature type="region of interest" description="Disordered" evidence="1">
    <location>
        <begin position="145"/>
        <end position="191"/>
    </location>
</feature>
<accession>A0A9N9BNQ9</accession>
<feature type="compositionally biased region" description="Basic residues" evidence="1">
    <location>
        <begin position="170"/>
        <end position="184"/>
    </location>
</feature>
<sequence>MDAKVRDALERRRLKTGHSDFDHCYEYYFGEFPEEPETRRKCNDAFESLYQQYFNTKNHENHTLPKTHALLSKPSFFDLTLHPKITDLIATHHQTNKNEESLKIQQDASEQQSNRESSTNTCLTGQAELAGNDVHCSKISDGLPSAVISPKRADDENSITDNVSGTSKGAPRKKPKVCRPKVGRKTATDQV</sequence>
<evidence type="ECO:0000313" key="3">
    <source>
        <dbReference type="Proteomes" id="UP000789342"/>
    </source>
</evidence>
<reference evidence="2" key="1">
    <citation type="submission" date="2021-06" db="EMBL/GenBank/DDBJ databases">
        <authorList>
            <person name="Kallberg Y."/>
            <person name="Tangrot J."/>
            <person name="Rosling A."/>
        </authorList>
    </citation>
    <scope>NUCLEOTIDE SEQUENCE</scope>
    <source>
        <strain evidence="2">CL551</strain>
    </source>
</reference>
<proteinExistence type="predicted"/>
<dbReference type="EMBL" id="CAJVPV010004365">
    <property type="protein sequence ID" value="CAG8572043.1"/>
    <property type="molecule type" value="Genomic_DNA"/>
</dbReference>
<evidence type="ECO:0000256" key="1">
    <source>
        <dbReference type="SAM" id="MobiDB-lite"/>
    </source>
</evidence>
<gene>
    <name evidence="2" type="ORF">AMORRO_LOCUS6518</name>
</gene>